<feature type="region of interest" description="Disordered" evidence="1">
    <location>
        <begin position="69"/>
        <end position="89"/>
    </location>
</feature>
<evidence type="ECO:0000313" key="4">
    <source>
        <dbReference type="Proteomes" id="UP000192591"/>
    </source>
</evidence>
<keyword evidence="2" id="KW-0732">Signal</keyword>
<accession>A0A1V9A6C2</accession>
<comment type="caution">
    <text evidence="3">The sequence shown here is derived from an EMBL/GenBank/DDBJ whole genome shotgun (WGS) entry which is preliminary data.</text>
</comment>
<dbReference type="STRING" id="1962155.B1813_10780"/>
<dbReference type="Proteomes" id="UP000192591">
    <property type="component" value="Unassembled WGS sequence"/>
</dbReference>
<dbReference type="AlphaFoldDB" id="A0A1V9A6C2"/>
<sequence length="219" mass="23198">MRLRRSTLVLASTTVLLGACSASSTGPPDSSGMTANSLTSETAPSRHAPRDRGPLDTADLQGRWWTWAASSEDDSNPVADPDGSRCAEDQPTDVWFLAGSFGERVTRTCTMPAAVPVAFPVVNYIGDAESCDVFLSSARGSAVLDDRELEPQRHDATIVTVSAVEGNPVTGSGGRFQTHACGLWVQLEPLAPGNHELRIRGASGSLEIAVDYELQVRGT</sequence>
<organism evidence="3 4">
    <name type="scientific">Saccharomonospora piscinae</name>
    <dbReference type="NCBI Taxonomy" id="687388"/>
    <lineage>
        <taxon>Bacteria</taxon>
        <taxon>Bacillati</taxon>
        <taxon>Actinomycetota</taxon>
        <taxon>Actinomycetes</taxon>
        <taxon>Pseudonocardiales</taxon>
        <taxon>Pseudonocardiaceae</taxon>
        <taxon>Saccharomonospora</taxon>
    </lineage>
</organism>
<evidence type="ECO:0000313" key="3">
    <source>
        <dbReference type="EMBL" id="OQO92641.1"/>
    </source>
</evidence>
<feature type="signal peptide" evidence="2">
    <location>
        <begin position="1"/>
        <end position="24"/>
    </location>
</feature>
<feature type="compositionally biased region" description="Polar residues" evidence="1">
    <location>
        <begin position="21"/>
        <end position="43"/>
    </location>
</feature>
<proteinExistence type="predicted"/>
<name>A0A1V9A6C2_SACPI</name>
<evidence type="ECO:0000256" key="2">
    <source>
        <dbReference type="SAM" id="SignalP"/>
    </source>
</evidence>
<feature type="chain" id="PRO_5038748841" evidence="2">
    <location>
        <begin position="25"/>
        <end position="219"/>
    </location>
</feature>
<protein>
    <submittedName>
        <fullName evidence="3">Uncharacterized protein</fullName>
    </submittedName>
</protein>
<feature type="region of interest" description="Disordered" evidence="1">
    <location>
        <begin position="19"/>
        <end position="56"/>
    </location>
</feature>
<gene>
    <name evidence="3" type="ORF">B1813_10780</name>
</gene>
<evidence type="ECO:0000256" key="1">
    <source>
        <dbReference type="SAM" id="MobiDB-lite"/>
    </source>
</evidence>
<reference evidence="3 4" key="1">
    <citation type="submission" date="2017-02" db="EMBL/GenBank/DDBJ databases">
        <title>Draft genome of Saccharomonospora sp. 154.</title>
        <authorList>
            <person name="Alonso-Carmona G.S."/>
            <person name="De La Haba R."/>
            <person name="Vera-Gargallo B."/>
            <person name="Sandoval-Trujillo A.H."/>
            <person name="Ramirez-Duran N."/>
            <person name="Ventosa A."/>
        </authorList>
    </citation>
    <scope>NUCLEOTIDE SEQUENCE [LARGE SCALE GENOMIC DNA]</scope>
    <source>
        <strain evidence="3 4">LRS4.154</strain>
    </source>
</reference>
<dbReference type="EMBL" id="MWIH01000005">
    <property type="protein sequence ID" value="OQO92641.1"/>
    <property type="molecule type" value="Genomic_DNA"/>
</dbReference>
<keyword evidence="4" id="KW-1185">Reference proteome</keyword>
<dbReference type="PROSITE" id="PS51257">
    <property type="entry name" value="PROKAR_LIPOPROTEIN"/>
    <property type="match status" value="1"/>
</dbReference>